<accession>I7GCI1</accession>
<dbReference type="AlphaFoldDB" id="I7GCI1"/>
<dbReference type="EMBL" id="AB172718">
    <property type="protein sequence ID" value="BAE89780.1"/>
    <property type="molecule type" value="mRNA"/>
</dbReference>
<protein>
    <submittedName>
        <fullName evidence="1">Macaca fascicularis brain cDNA, clone: QflA-19334</fullName>
    </submittedName>
</protein>
<organism evidence="1">
    <name type="scientific">Macaca fascicularis</name>
    <name type="common">Crab-eating macaque</name>
    <name type="synonym">Cynomolgus monkey</name>
    <dbReference type="NCBI Taxonomy" id="9541"/>
    <lineage>
        <taxon>Eukaryota</taxon>
        <taxon>Metazoa</taxon>
        <taxon>Chordata</taxon>
        <taxon>Craniata</taxon>
        <taxon>Vertebrata</taxon>
        <taxon>Euteleostomi</taxon>
        <taxon>Mammalia</taxon>
        <taxon>Eutheria</taxon>
        <taxon>Euarchontoglires</taxon>
        <taxon>Primates</taxon>
        <taxon>Haplorrhini</taxon>
        <taxon>Catarrhini</taxon>
        <taxon>Cercopithecidae</taxon>
        <taxon>Cercopithecinae</taxon>
        <taxon>Macaca</taxon>
    </lineage>
</organism>
<name>I7GCI1_MACFA</name>
<evidence type="ECO:0000313" key="1">
    <source>
        <dbReference type="EMBL" id="BAE89780.1"/>
    </source>
</evidence>
<sequence>MSPQNCNCQMSSPCPLPRTDVSKQEKCNGEGNSHRACCAGDQSFIDMQISLPEHSRMRVFKDNLVGRSLGSGEC</sequence>
<proteinExistence type="evidence at transcript level"/>
<reference evidence="1" key="1">
    <citation type="journal article" date="2007" name="PLoS Biol.">
        <title>Rate of evolution in brain-expressed genes in humans and other primates.</title>
        <authorList>
            <person name="Wang H.-Y."/>
            <person name="Chien H.-C."/>
            <person name="Osada N."/>
            <person name="Hashimoto K."/>
            <person name="Sugano S."/>
            <person name="Gojobori T."/>
            <person name="Chou C.-K."/>
            <person name="Tsai S.-F."/>
            <person name="Wu C.-I."/>
            <person name="Shen C.-K.J."/>
        </authorList>
    </citation>
    <scope>NUCLEOTIDE SEQUENCE</scope>
</reference>